<dbReference type="RefSeq" id="WP_168834467.1">
    <property type="nucleotide sequence ID" value="NZ_JABAIK010000001.1"/>
</dbReference>
<evidence type="ECO:0000313" key="1">
    <source>
        <dbReference type="EMBL" id="NLS11358.1"/>
    </source>
</evidence>
<organism evidence="1 2">
    <name type="scientific">Vibrio agarilyticus</name>
    <dbReference type="NCBI Taxonomy" id="2726741"/>
    <lineage>
        <taxon>Bacteria</taxon>
        <taxon>Pseudomonadati</taxon>
        <taxon>Pseudomonadota</taxon>
        <taxon>Gammaproteobacteria</taxon>
        <taxon>Vibrionales</taxon>
        <taxon>Vibrionaceae</taxon>
        <taxon>Vibrio</taxon>
    </lineage>
</organism>
<keyword evidence="2" id="KW-1185">Reference proteome</keyword>
<dbReference type="EMBL" id="JABAIK010000001">
    <property type="protein sequence ID" value="NLS11358.1"/>
    <property type="molecule type" value="Genomic_DNA"/>
</dbReference>
<dbReference type="Proteomes" id="UP000535589">
    <property type="component" value="Unassembled WGS sequence"/>
</dbReference>
<protein>
    <submittedName>
        <fullName evidence="1">Transporter</fullName>
    </submittedName>
</protein>
<proteinExistence type="predicted"/>
<comment type="caution">
    <text evidence="1">The sequence shown here is derived from an EMBL/GenBank/DDBJ whole genome shotgun (WGS) entry which is preliminary data.</text>
</comment>
<dbReference type="AlphaFoldDB" id="A0A7X8TMA5"/>
<evidence type="ECO:0000313" key="2">
    <source>
        <dbReference type="Proteomes" id="UP000535589"/>
    </source>
</evidence>
<accession>A0A7X8TMA5</accession>
<reference evidence="1 2" key="1">
    <citation type="submission" date="2020-04" db="EMBL/GenBank/DDBJ databases">
        <title>Vibrio sp. SM6, a novel species isolated from seawater.</title>
        <authorList>
            <person name="Wang X."/>
        </authorList>
    </citation>
    <scope>NUCLEOTIDE SEQUENCE [LARGE SCALE GENOMIC DNA]</scope>
    <source>
        <strain evidence="1 2">SM6</strain>
    </source>
</reference>
<name>A0A7X8TMA5_9VIBR</name>
<gene>
    <name evidence="1" type="ORF">HGP28_00470</name>
</gene>
<sequence>MEEYGKNSIEFDYAHFLGASCNKRWTFMEALETIAPVFTVIWKSNLVQLATPEERLWENALKTMSLQQSDESNLVTLLQLAQTEGFDELRVAMPYGLDPEQVEYIQSRCGVVLEWPNGDGFTVQLASPS</sequence>